<evidence type="ECO:0000313" key="13">
    <source>
        <dbReference type="Proteomes" id="UP000623926"/>
    </source>
</evidence>
<name>A0ABD7D0T2_9ACTN</name>
<feature type="compositionally biased region" description="Low complexity" evidence="8">
    <location>
        <begin position="307"/>
        <end position="332"/>
    </location>
</feature>
<evidence type="ECO:0000256" key="5">
    <source>
        <dbReference type="ARBA" id="ARBA00022777"/>
    </source>
</evidence>
<evidence type="ECO:0000313" key="11">
    <source>
        <dbReference type="EMBL" id="QRV43561.1"/>
    </source>
</evidence>
<dbReference type="InterPro" id="IPR017441">
    <property type="entry name" value="Protein_kinase_ATP_BS"/>
</dbReference>
<dbReference type="EC" id="2.7.11.1" evidence="1"/>
<dbReference type="EMBL" id="CP070249">
    <property type="protein sequence ID" value="QRV43561.1"/>
    <property type="molecule type" value="Genomic_DNA"/>
</dbReference>
<organism evidence="10 13">
    <name type="scientific">Streptomyces californicus</name>
    <dbReference type="NCBI Taxonomy" id="67351"/>
    <lineage>
        <taxon>Bacteria</taxon>
        <taxon>Bacillati</taxon>
        <taxon>Actinomycetota</taxon>
        <taxon>Actinomycetes</taxon>
        <taxon>Kitasatosporales</taxon>
        <taxon>Streptomycetaceae</taxon>
        <taxon>Streptomyces</taxon>
    </lineage>
</organism>
<dbReference type="EMBL" id="CP070245">
    <property type="protein sequence ID" value="QRV34246.1"/>
    <property type="molecule type" value="Genomic_DNA"/>
</dbReference>
<evidence type="ECO:0000256" key="2">
    <source>
        <dbReference type="ARBA" id="ARBA00022527"/>
    </source>
</evidence>
<dbReference type="Proteomes" id="UP000623926">
    <property type="component" value="Chromosome"/>
</dbReference>
<dbReference type="PROSITE" id="PS00107">
    <property type="entry name" value="PROTEIN_KINASE_ATP"/>
    <property type="match status" value="1"/>
</dbReference>
<protein>
    <recommendedName>
        <fullName evidence="1">non-specific serine/threonine protein kinase</fullName>
        <ecNumber evidence="1">2.7.11.1</ecNumber>
    </recommendedName>
</protein>
<accession>A0ABD7D0T2</accession>
<dbReference type="InterPro" id="IPR011009">
    <property type="entry name" value="Kinase-like_dom_sf"/>
</dbReference>
<keyword evidence="4 7" id="KW-0547">Nucleotide-binding</keyword>
<keyword evidence="5 10" id="KW-0418">Kinase</keyword>
<feature type="compositionally biased region" description="Low complexity" evidence="8">
    <location>
        <begin position="342"/>
        <end position="378"/>
    </location>
</feature>
<evidence type="ECO:0000256" key="3">
    <source>
        <dbReference type="ARBA" id="ARBA00022679"/>
    </source>
</evidence>
<feature type="binding site" evidence="7">
    <location>
        <position position="44"/>
    </location>
    <ligand>
        <name>ATP</name>
        <dbReference type="ChEBI" id="CHEBI:30616"/>
    </ligand>
</feature>
<dbReference type="Proteomes" id="UP000598054">
    <property type="component" value="Chromosome"/>
</dbReference>
<evidence type="ECO:0000259" key="9">
    <source>
        <dbReference type="PROSITE" id="PS50011"/>
    </source>
</evidence>
<dbReference type="Gene3D" id="1.10.510.10">
    <property type="entry name" value="Transferase(Phosphotransferase) domain 1"/>
    <property type="match status" value="1"/>
</dbReference>
<keyword evidence="6 7" id="KW-0067">ATP-binding</keyword>
<dbReference type="GO" id="GO:0004674">
    <property type="term" value="F:protein serine/threonine kinase activity"/>
    <property type="evidence" value="ECO:0007669"/>
    <property type="project" value="UniProtKB-KW"/>
</dbReference>
<keyword evidence="3" id="KW-0808">Transferase</keyword>
<dbReference type="RefSeq" id="WP_030113516.1">
    <property type="nucleotide sequence ID" value="NZ_CP070242.1"/>
</dbReference>
<dbReference type="AlphaFoldDB" id="A0ABD7D0T2"/>
<dbReference type="InterPro" id="IPR000719">
    <property type="entry name" value="Prot_kinase_dom"/>
</dbReference>
<dbReference type="Pfam" id="PF00069">
    <property type="entry name" value="Pkinase"/>
    <property type="match status" value="1"/>
</dbReference>
<evidence type="ECO:0000256" key="1">
    <source>
        <dbReference type="ARBA" id="ARBA00012513"/>
    </source>
</evidence>
<feature type="region of interest" description="Disordered" evidence="8">
    <location>
        <begin position="277"/>
        <end position="421"/>
    </location>
</feature>
<dbReference type="InterPro" id="IPR008271">
    <property type="entry name" value="Ser/Thr_kinase_AS"/>
</dbReference>
<evidence type="ECO:0000256" key="8">
    <source>
        <dbReference type="SAM" id="MobiDB-lite"/>
    </source>
</evidence>
<gene>
    <name evidence="11" type="ORF">I6J41_24710</name>
    <name evidence="10" type="ORF">I6J42_09300</name>
</gene>
<proteinExistence type="predicted"/>
<dbReference type="SMART" id="SM00220">
    <property type="entry name" value="S_TKc"/>
    <property type="match status" value="1"/>
</dbReference>
<dbReference type="GeneID" id="63982783"/>
<feature type="compositionally biased region" description="Basic and acidic residues" evidence="8">
    <location>
        <begin position="451"/>
        <end position="465"/>
    </location>
</feature>
<dbReference type="SUPFAM" id="SSF56112">
    <property type="entry name" value="Protein kinase-like (PK-like)"/>
    <property type="match status" value="1"/>
</dbReference>
<sequence>MSEEAPTGRVIDGRFTLVERLGSGGMGMVWRARDEALHRDVALKEVRPPDPALAEYDPEGARTLRARVLREARALARVDHPNVVTVHHIVDPGEDGYPWIVMELVAGSSLHDRLAAGPLEPADAAELGRGVLSALRAAHACGIQHRDVKPANVLLRRDGRPVLTDFGIAAIRESTSLTMTGALIGSPDYIAPERIRGTEGDPSSDLWSLGMLLYVAVEGRHPLRRATTLATLAAVLDEEIPPPVRAGALTPVLNALLTRDIPARPDAEALDRLLAEAATGGARTTPTPTEPVRERPASAGAVPPRSAGPGSAHPGSVPPGSAGSGSVHPGPAHTGSVHDAPTESAATPPTGPSPASGNSATPTSGPSASSKPSGSAGPSTPPEGPQDRIPTGYNSPPSAPASAPFPGNPYAAAPQERGRRVERRAWRISAASSVVSAVVIAGAILWTADPFSKDSGSDDRPRDRASAPQVSAPAPAPVTDASDGPGDTGGAEASEEAPAPVDLLTPDGARTAIAAMKPLMGGAKVTDFTLYGEHAYAEAPLKSNSALYDRFSYRDGQAKNDDMGGTLTSGTTTIDLDSVDWDVLPALLKTAEKTLNVEAPESRYVIVDPASPFHDDRPVLRVYVSDSHGGAFLTAGLDGRVIDRNPRPKG</sequence>
<evidence type="ECO:0000256" key="6">
    <source>
        <dbReference type="ARBA" id="ARBA00022840"/>
    </source>
</evidence>
<keyword evidence="12" id="KW-1185">Reference proteome</keyword>
<dbReference type="CDD" id="cd14014">
    <property type="entry name" value="STKc_PknB_like"/>
    <property type="match status" value="1"/>
</dbReference>
<evidence type="ECO:0000256" key="4">
    <source>
        <dbReference type="ARBA" id="ARBA00022741"/>
    </source>
</evidence>
<dbReference type="Gene3D" id="3.30.200.20">
    <property type="entry name" value="Phosphorylase Kinase, domain 1"/>
    <property type="match status" value="1"/>
</dbReference>
<keyword evidence="2" id="KW-0723">Serine/threonine-protein kinase</keyword>
<dbReference type="PANTHER" id="PTHR43289:SF6">
    <property type="entry name" value="SERINE_THREONINE-PROTEIN KINASE NEKL-3"/>
    <property type="match status" value="1"/>
</dbReference>
<feature type="domain" description="Protein kinase" evidence="9">
    <location>
        <begin position="15"/>
        <end position="274"/>
    </location>
</feature>
<evidence type="ECO:0000313" key="10">
    <source>
        <dbReference type="EMBL" id="QRV34246.1"/>
    </source>
</evidence>
<reference evidence="12 13" key="1">
    <citation type="submission" date="2021-02" db="EMBL/GenBank/DDBJ databases">
        <title>FDA dAtabase for Regulatory Grade micrObial Sequences (FDA-ARGOS): Supporting development and validation of Infectious Disease Dx tests.</title>
        <authorList>
            <person name="Sproer C."/>
            <person name="Gronow S."/>
            <person name="Severitt S."/>
            <person name="Schroder I."/>
            <person name="Tallon L."/>
            <person name="Sadzewicz L."/>
            <person name="Zhao X."/>
            <person name="Boylan J."/>
            <person name="Ott S."/>
            <person name="Bowen H."/>
            <person name="Vavikolanu K."/>
            <person name="Mehta A."/>
            <person name="Aluvathingal J."/>
            <person name="Nadendla S."/>
            <person name="Lowell S."/>
            <person name="Myers T."/>
            <person name="Yan Y."/>
            <person name="Sichtig H."/>
        </authorList>
    </citation>
    <scope>NUCLEOTIDE SEQUENCE [LARGE SCALE GENOMIC DNA]</scope>
    <source>
        <strain evidence="11 12">FDAARGOS_1211</strain>
        <strain evidence="10 13">FDAARGOS_1212</strain>
    </source>
</reference>
<dbReference type="GO" id="GO:0005524">
    <property type="term" value="F:ATP binding"/>
    <property type="evidence" value="ECO:0007669"/>
    <property type="project" value="UniProtKB-UniRule"/>
</dbReference>
<evidence type="ECO:0000313" key="12">
    <source>
        <dbReference type="Proteomes" id="UP000598054"/>
    </source>
</evidence>
<dbReference type="PROSITE" id="PS00108">
    <property type="entry name" value="PROTEIN_KINASE_ST"/>
    <property type="match status" value="1"/>
</dbReference>
<evidence type="ECO:0000256" key="7">
    <source>
        <dbReference type="PROSITE-ProRule" id="PRU10141"/>
    </source>
</evidence>
<feature type="compositionally biased region" description="Low complexity" evidence="8">
    <location>
        <begin position="277"/>
        <end position="287"/>
    </location>
</feature>
<feature type="region of interest" description="Disordered" evidence="8">
    <location>
        <begin position="449"/>
        <end position="502"/>
    </location>
</feature>
<dbReference type="PANTHER" id="PTHR43289">
    <property type="entry name" value="MITOGEN-ACTIVATED PROTEIN KINASE KINASE KINASE 20-RELATED"/>
    <property type="match status" value="1"/>
</dbReference>
<dbReference type="PROSITE" id="PS50011">
    <property type="entry name" value="PROTEIN_KINASE_DOM"/>
    <property type="match status" value="1"/>
</dbReference>